<dbReference type="GO" id="GO:0005524">
    <property type="term" value="F:ATP binding"/>
    <property type="evidence" value="ECO:0007669"/>
    <property type="project" value="UniProtKB-KW"/>
</dbReference>
<name>A0AA35L368_9SAUR</name>
<dbReference type="SUPFAM" id="SSF53784">
    <property type="entry name" value="Phosphofructokinase"/>
    <property type="match status" value="2"/>
</dbReference>
<keyword evidence="17" id="KW-1185">Reference proteome</keyword>
<evidence type="ECO:0000256" key="1">
    <source>
        <dbReference type="ARBA" id="ARBA00001946"/>
    </source>
</evidence>
<dbReference type="GO" id="GO:0061621">
    <property type="term" value="P:canonical glycolysis"/>
    <property type="evidence" value="ECO:0007669"/>
    <property type="project" value="TreeGrafter"/>
</dbReference>
<dbReference type="InterPro" id="IPR015912">
    <property type="entry name" value="Phosphofructokinase_CS"/>
</dbReference>
<evidence type="ECO:0000256" key="13">
    <source>
        <dbReference type="ARBA" id="ARBA00041363"/>
    </source>
</evidence>
<dbReference type="GO" id="GO:0003872">
    <property type="term" value="F:6-phosphofructokinase activity"/>
    <property type="evidence" value="ECO:0007669"/>
    <property type="project" value="UniProtKB-EC"/>
</dbReference>
<evidence type="ECO:0000256" key="11">
    <source>
        <dbReference type="ARBA" id="ARBA00023152"/>
    </source>
</evidence>
<evidence type="ECO:0000256" key="4">
    <source>
        <dbReference type="ARBA" id="ARBA00022533"/>
    </source>
</evidence>
<feature type="domain" description="Phosphofructokinase" evidence="15">
    <location>
        <begin position="402"/>
        <end position="686"/>
    </location>
</feature>
<dbReference type="FunFam" id="3.40.50.450:FF:000043">
    <property type="entry name" value="ATP-dependent 6-phosphofructokinase, platelet type"/>
    <property type="match status" value="1"/>
</dbReference>
<dbReference type="FunFam" id="3.40.50.460:FF:000003">
    <property type="entry name" value="ATP-dependent 6-phosphofructokinase"/>
    <property type="match status" value="1"/>
</dbReference>
<comment type="catalytic activity">
    <reaction evidence="14">
        <text>beta-D-fructose 6-phosphate + ATP = beta-D-fructose 1,6-bisphosphate + ADP + H(+)</text>
        <dbReference type="Rhea" id="RHEA:16109"/>
        <dbReference type="ChEBI" id="CHEBI:15378"/>
        <dbReference type="ChEBI" id="CHEBI:30616"/>
        <dbReference type="ChEBI" id="CHEBI:32966"/>
        <dbReference type="ChEBI" id="CHEBI:57634"/>
        <dbReference type="ChEBI" id="CHEBI:456216"/>
        <dbReference type="EC" id="2.7.1.11"/>
    </reaction>
</comment>
<evidence type="ECO:0000256" key="6">
    <source>
        <dbReference type="ARBA" id="ARBA00022723"/>
    </source>
</evidence>
<dbReference type="GO" id="GO:0046872">
    <property type="term" value="F:metal ion binding"/>
    <property type="evidence" value="ECO:0007669"/>
    <property type="project" value="UniProtKB-KW"/>
</dbReference>
<keyword evidence="8" id="KW-0418">Kinase</keyword>
<keyword evidence="11" id="KW-0324">Glycolysis</keyword>
<dbReference type="AlphaFoldDB" id="A0AA35L368"/>
<protein>
    <recommendedName>
        <fullName evidence="12">6-phosphofructokinase type C</fullName>
    </recommendedName>
    <alternativeName>
        <fullName evidence="13">Phosphofructo-1-kinase isozyme C</fullName>
    </alternativeName>
</protein>
<evidence type="ECO:0000256" key="14">
    <source>
        <dbReference type="ARBA" id="ARBA00048070"/>
    </source>
</evidence>
<keyword evidence="9" id="KW-0067">ATP-binding</keyword>
<dbReference type="GO" id="GO:0042802">
    <property type="term" value="F:identical protein binding"/>
    <property type="evidence" value="ECO:0007669"/>
    <property type="project" value="TreeGrafter"/>
</dbReference>
<evidence type="ECO:0000256" key="9">
    <source>
        <dbReference type="ARBA" id="ARBA00022840"/>
    </source>
</evidence>
<dbReference type="GO" id="GO:0006002">
    <property type="term" value="P:fructose 6-phosphate metabolic process"/>
    <property type="evidence" value="ECO:0007669"/>
    <property type="project" value="InterPro"/>
</dbReference>
<evidence type="ECO:0000256" key="10">
    <source>
        <dbReference type="ARBA" id="ARBA00022842"/>
    </source>
</evidence>
<organism evidence="16 17">
    <name type="scientific">Podarcis lilfordi</name>
    <name type="common">Lilford's wall lizard</name>
    <dbReference type="NCBI Taxonomy" id="74358"/>
    <lineage>
        <taxon>Eukaryota</taxon>
        <taxon>Metazoa</taxon>
        <taxon>Chordata</taxon>
        <taxon>Craniata</taxon>
        <taxon>Vertebrata</taxon>
        <taxon>Euteleostomi</taxon>
        <taxon>Lepidosauria</taxon>
        <taxon>Squamata</taxon>
        <taxon>Bifurcata</taxon>
        <taxon>Unidentata</taxon>
        <taxon>Episquamata</taxon>
        <taxon>Laterata</taxon>
        <taxon>Lacertibaenia</taxon>
        <taxon>Lacertidae</taxon>
        <taxon>Podarcis</taxon>
    </lineage>
</organism>
<dbReference type="PRINTS" id="PR00476">
    <property type="entry name" value="PHFRCTKINASE"/>
</dbReference>
<dbReference type="InterPro" id="IPR009161">
    <property type="entry name" value="6-Pfructokinase_euk"/>
</dbReference>
<dbReference type="InterPro" id="IPR022953">
    <property type="entry name" value="ATP_PFK"/>
</dbReference>
<gene>
    <name evidence="16" type="ORF">PODLI_1B037751</name>
</gene>
<keyword evidence="7" id="KW-0547">Nucleotide-binding</keyword>
<dbReference type="GO" id="GO:0005945">
    <property type="term" value="C:6-phosphofructokinase complex"/>
    <property type="evidence" value="ECO:0007669"/>
    <property type="project" value="TreeGrafter"/>
</dbReference>
<evidence type="ECO:0000256" key="12">
    <source>
        <dbReference type="ARBA" id="ARBA00041248"/>
    </source>
</evidence>
<keyword evidence="4" id="KW-0021">Allosteric enzyme</keyword>
<dbReference type="GO" id="GO:0016208">
    <property type="term" value="F:AMP binding"/>
    <property type="evidence" value="ECO:0007669"/>
    <property type="project" value="TreeGrafter"/>
</dbReference>
<dbReference type="InterPro" id="IPR035966">
    <property type="entry name" value="PKF_sf"/>
</dbReference>
<evidence type="ECO:0000256" key="2">
    <source>
        <dbReference type="ARBA" id="ARBA00004679"/>
    </source>
</evidence>
<evidence type="ECO:0000256" key="3">
    <source>
        <dbReference type="ARBA" id="ARBA00022490"/>
    </source>
</evidence>
<evidence type="ECO:0000256" key="7">
    <source>
        <dbReference type="ARBA" id="ARBA00022741"/>
    </source>
</evidence>
<sequence length="702" mass="76531">MPDKKFFENLSGKGKAIGVLTSGGDAQGMNAAVRAVVRMGIYVEAKVYFIYEGYQGMVDGGDNIVEVTWESVSSILQVGGTVIGSARCKAFRTREGRLKAACNLVKCGITNLCVIGGDGSLTGANLFREEWNGLLEELAQNGEIEKGAIKKYAYLNIVGMVGSIDNDFCGTDMTIGTDSALHRIIEVVDAIMTTAQSHQRTFVLEVMGRHCGYLALVSALACGADYVFIPEYPPEEGWEDHMCSRLSENRARKKRLNIIIVAEGAIDCHNQPITSEQVKDLVVQRLGYDTRVTILGHVQRGGTPSAFDRILASRMGVEAVLALLEGTPETPACVVSLSGNQAVRLPLMECVQMTQDVQKAMDGKRFSDAVQLRGRSFENNLNTYKLLSTKRTAADLPKTNFNVAVLNVGAPAAGMNAAVRSAVRIGITEGHKMFAVTDGFEGFSRGLIKEISWGDVGGWTGQGGSILGTKRALPGKYLEKIAEQMRTHNINALLVIGGFEAFDGCLQLFEARPRFEEFCIPICIVPATISNNVPGTDLSIGADTSLNAIVETCDRIKLSASGTKRRVFIIETMGGYCGYLANMGALAAGADAAYIFEEKFDIRELQANVEHLTEKMKTSIQRGLVLRNENSSENYTTDFIYQLYSEEGKGVFDCRKNVLGHMQQGGAPSPFDRNFGTKISAKAVLWLSKKLKECYRRACWKY</sequence>
<dbReference type="EMBL" id="OX395137">
    <property type="protein sequence ID" value="CAI5789015.1"/>
    <property type="molecule type" value="Genomic_DNA"/>
</dbReference>
<dbReference type="PANTHER" id="PTHR13697:SF5">
    <property type="entry name" value="ATP-DEPENDENT 6-PHOSPHOFRUCTOKINASE, PLATELET TYPE"/>
    <property type="match status" value="1"/>
</dbReference>
<keyword evidence="3" id="KW-0963">Cytoplasm</keyword>
<dbReference type="PIRSF" id="PIRSF000533">
    <property type="entry name" value="ATP_PFK_euk"/>
    <property type="match status" value="1"/>
</dbReference>
<dbReference type="InterPro" id="IPR000023">
    <property type="entry name" value="Phosphofructokinase_dom"/>
</dbReference>
<evidence type="ECO:0000259" key="15">
    <source>
        <dbReference type="Pfam" id="PF00365"/>
    </source>
</evidence>
<dbReference type="GO" id="GO:0070095">
    <property type="term" value="F:fructose-6-phosphate binding"/>
    <property type="evidence" value="ECO:0007669"/>
    <property type="project" value="TreeGrafter"/>
</dbReference>
<dbReference type="GO" id="GO:0016020">
    <property type="term" value="C:membrane"/>
    <property type="evidence" value="ECO:0007669"/>
    <property type="project" value="TreeGrafter"/>
</dbReference>
<evidence type="ECO:0000313" key="16">
    <source>
        <dbReference type="EMBL" id="CAI5789015.1"/>
    </source>
</evidence>
<dbReference type="FunFam" id="3.40.50.460:FF:000001">
    <property type="entry name" value="ATP-dependent 6-phosphofructokinase"/>
    <property type="match status" value="1"/>
</dbReference>
<comment type="pathway">
    <text evidence="2">Carbohydrate degradation; glycolysis; D-glyceraldehyde 3-phosphate and glycerone phosphate from D-glucose: step 3/4.</text>
</comment>
<reference evidence="16" key="1">
    <citation type="submission" date="2022-12" db="EMBL/GenBank/DDBJ databases">
        <authorList>
            <person name="Alioto T."/>
            <person name="Alioto T."/>
            <person name="Gomez Garrido J."/>
        </authorList>
    </citation>
    <scope>NUCLEOTIDE SEQUENCE</scope>
</reference>
<dbReference type="PROSITE" id="PS00433">
    <property type="entry name" value="PHOSPHOFRUCTOKINASE"/>
    <property type="match status" value="2"/>
</dbReference>
<dbReference type="NCBIfam" id="TIGR02478">
    <property type="entry name" value="6PF1K_euk"/>
    <property type="match status" value="1"/>
</dbReference>
<keyword evidence="5" id="KW-0808">Transferase</keyword>
<keyword evidence="6" id="KW-0479">Metal-binding</keyword>
<dbReference type="Proteomes" id="UP001178461">
    <property type="component" value="Chromosome 12"/>
</dbReference>
<feature type="domain" description="Phosphofructokinase" evidence="15">
    <location>
        <begin position="17"/>
        <end position="322"/>
    </location>
</feature>
<proteinExistence type="predicted"/>
<dbReference type="GO" id="GO:0048029">
    <property type="term" value="F:monosaccharide binding"/>
    <property type="evidence" value="ECO:0007669"/>
    <property type="project" value="TreeGrafter"/>
</dbReference>
<dbReference type="FunFam" id="3.40.50.450:FF:000064">
    <property type="entry name" value="Phosphofructokinase, platelet b"/>
    <property type="match status" value="1"/>
</dbReference>
<keyword evidence="10" id="KW-0460">Magnesium</keyword>
<dbReference type="Pfam" id="PF00365">
    <property type="entry name" value="PFK"/>
    <property type="match status" value="2"/>
</dbReference>
<dbReference type="Gene3D" id="3.40.50.450">
    <property type="match status" value="2"/>
</dbReference>
<evidence type="ECO:0000313" key="17">
    <source>
        <dbReference type="Proteomes" id="UP001178461"/>
    </source>
</evidence>
<dbReference type="PANTHER" id="PTHR13697">
    <property type="entry name" value="PHOSPHOFRUCTOKINASE"/>
    <property type="match status" value="1"/>
</dbReference>
<dbReference type="Gene3D" id="3.40.50.460">
    <property type="entry name" value="Phosphofructokinase domain"/>
    <property type="match status" value="2"/>
</dbReference>
<evidence type="ECO:0000256" key="8">
    <source>
        <dbReference type="ARBA" id="ARBA00022777"/>
    </source>
</evidence>
<accession>A0AA35L368</accession>
<comment type="cofactor">
    <cofactor evidence="1">
        <name>Mg(2+)</name>
        <dbReference type="ChEBI" id="CHEBI:18420"/>
    </cofactor>
</comment>
<evidence type="ECO:0000256" key="5">
    <source>
        <dbReference type="ARBA" id="ARBA00022679"/>
    </source>
</evidence>
<dbReference type="GO" id="GO:0030388">
    <property type="term" value="P:fructose 1,6-bisphosphate metabolic process"/>
    <property type="evidence" value="ECO:0007669"/>
    <property type="project" value="TreeGrafter"/>
</dbReference>